<feature type="transmembrane region" description="Helical" evidence="1">
    <location>
        <begin position="93"/>
        <end position="113"/>
    </location>
</feature>
<gene>
    <name evidence="3" type="ORF">PEVE_00029195</name>
</gene>
<evidence type="ECO:0000313" key="3">
    <source>
        <dbReference type="EMBL" id="CAH3195007.1"/>
    </source>
</evidence>
<reference evidence="3 4" key="1">
    <citation type="submission" date="2022-05" db="EMBL/GenBank/DDBJ databases">
        <authorList>
            <consortium name="Genoscope - CEA"/>
            <person name="William W."/>
        </authorList>
    </citation>
    <scope>NUCLEOTIDE SEQUENCE [LARGE SCALE GENOMIC DNA]</scope>
</reference>
<dbReference type="PROSITE" id="PS50234">
    <property type="entry name" value="VWFA"/>
    <property type="match status" value="1"/>
</dbReference>
<keyword evidence="1" id="KW-0812">Transmembrane</keyword>
<keyword evidence="4" id="KW-1185">Reference proteome</keyword>
<dbReference type="PANTHER" id="PTHR24020:SF84">
    <property type="entry name" value="VWFA DOMAIN-CONTAINING PROTEIN"/>
    <property type="match status" value="1"/>
</dbReference>
<protein>
    <recommendedName>
        <fullName evidence="2">VWFA domain-containing protein</fullName>
    </recommendedName>
</protein>
<feature type="non-terminal residue" evidence="3">
    <location>
        <position position="1"/>
    </location>
</feature>
<evidence type="ECO:0000259" key="2">
    <source>
        <dbReference type="PROSITE" id="PS50234"/>
    </source>
</evidence>
<dbReference type="PANTHER" id="PTHR24020">
    <property type="entry name" value="COLLAGEN ALPHA"/>
    <property type="match status" value="1"/>
</dbReference>
<evidence type="ECO:0000256" key="1">
    <source>
        <dbReference type="SAM" id="Phobius"/>
    </source>
</evidence>
<evidence type="ECO:0000313" key="4">
    <source>
        <dbReference type="Proteomes" id="UP001159427"/>
    </source>
</evidence>
<dbReference type="SUPFAM" id="SSF53300">
    <property type="entry name" value="vWA-like"/>
    <property type="match status" value="1"/>
</dbReference>
<keyword evidence="1" id="KW-1133">Transmembrane helix</keyword>
<dbReference type="Pfam" id="PF00092">
    <property type="entry name" value="VWA"/>
    <property type="match status" value="1"/>
</dbReference>
<feature type="domain" description="VWFA" evidence="2">
    <location>
        <begin position="114"/>
        <end position="285"/>
    </location>
</feature>
<comment type="caution">
    <text evidence="3">The sequence shown here is derived from an EMBL/GenBank/DDBJ whole genome shotgun (WGS) entry which is preliminary data.</text>
</comment>
<dbReference type="InterPro" id="IPR036465">
    <property type="entry name" value="vWFA_dom_sf"/>
</dbReference>
<dbReference type="EMBL" id="CALNXI010004068">
    <property type="protein sequence ID" value="CAH3195007.1"/>
    <property type="molecule type" value="Genomic_DNA"/>
</dbReference>
<proteinExistence type="predicted"/>
<dbReference type="InterPro" id="IPR002035">
    <property type="entry name" value="VWF_A"/>
</dbReference>
<dbReference type="Gene3D" id="3.40.50.410">
    <property type="entry name" value="von Willebrand factor, type A domain"/>
    <property type="match status" value="1"/>
</dbReference>
<accession>A0ABN8SUR4</accession>
<dbReference type="InterPro" id="IPR050525">
    <property type="entry name" value="ECM_Assembly_Org"/>
</dbReference>
<sequence>QDAVLSTSTVQGGEGGILLNGTGPVGDSGSGNISAAGGAGYGAGGGAGGALYFRNGSVLIYSGGRGADGVLYLEMIHPGCKNKQFSIRFPNSLNINFLCIFFMNYIMICFQSIDIIFAVQSSGSETEFDDQVNFIVKTVKTFKISPEHTRVTLISYANKAYLKFGFQDYTDSQSLLRGLYAIKSDHLNTSSRVSFIPVYETTLIAFYEKRLKASQALVLLTYASNFTQSSQMENLVNNFKSQKISISVVVMDTKAELSDLAGLAGHEHNVHAGNMKSVPWIGDIICRGRSLHTTY</sequence>
<dbReference type="Proteomes" id="UP001159427">
    <property type="component" value="Unassembled WGS sequence"/>
</dbReference>
<name>A0ABN8SUR4_9CNID</name>
<organism evidence="3 4">
    <name type="scientific">Porites evermanni</name>
    <dbReference type="NCBI Taxonomy" id="104178"/>
    <lineage>
        <taxon>Eukaryota</taxon>
        <taxon>Metazoa</taxon>
        <taxon>Cnidaria</taxon>
        <taxon>Anthozoa</taxon>
        <taxon>Hexacorallia</taxon>
        <taxon>Scleractinia</taxon>
        <taxon>Fungiina</taxon>
        <taxon>Poritidae</taxon>
        <taxon>Porites</taxon>
    </lineage>
</organism>
<keyword evidence="1" id="KW-0472">Membrane</keyword>